<protein>
    <submittedName>
        <fullName evidence="1">Uncharacterized protein</fullName>
    </submittedName>
</protein>
<dbReference type="EMBL" id="CP063194">
    <property type="protein sequence ID" value="WCZ37951.1"/>
    <property type="molecule type" value="Genomic_DNA"/>
</dbReference>
<proteinExistence type="predicted"/>
<accession>A0ABY7UIG2</accession>
<organism evidence="1 2">
    <name type="scientific">Corynebacterium jeddahense</name>
    <dbReference type="NCBI Taxonomy" id="1414719"/>
    <lineage>
        <taxon>Bacteria</taxon>
        <taxon>Bacillati</taxon>
        <taxon>Actinomycetota</taxon>
        <taxon>Actinomycetes</taxon>
        <taxon>Mycobacteriales</taxon>
        <taxon>Corynebacteriaceae</taxon>
        <taxon>Corynebacterium</taxon>
    </lineage>
</organism>
<dbReference type="RefSeq" id="WP_042408050.1">
    <property type="nucleotide sequence ID" value="NZ_CBYN010000073.1"/>
</dbReference>
<evidence type="ECO:0000313" key="1">
    <source>
        <dbReference type="EMBL" id="WCZ37951.1"/>
    </source>
</evidence>
<reference evidence="1 2" key="1">
    <citation type="submission" date="2020-10" db="EMBL/GenBank/DDBJ databases">
        <title>Complete genome sequence of Corynebacterium jeddahense DSM 45997, type strain of Corynebacterium jeddahense.</title>
        <authorList>
            <person name="Busche T."/>
            <person name="Kalinowski J."/>
            <person name="Ruckert C."/>
        </authorList>
    </citation>
    <scope>NUCLEOTIDE SEQUENCE [LARGE SCALE GENOMIC DNA]</scope>
    <source>
        <strain evidence="1 2">DSM 45997</strain>
    </source>
</reference>
<dbReference type="Proteomes" id="UP001218071">
    <property type="component" value="Chromosome"/>
</dbReference>
<keyword evidence="2" id="KW-1185">Reference proteome</keyword>
<name>A0ABY7UIG2_9CORY</name>
<evidence type="ECO:0000313" key="2">
    <source>
        <dbReference type="Proteomes" id="UP001218071"/>
    </source>
</evidence>
<sequence>MQTQVGLTFVSNGGWIDGNTGDGVRLSMEQDFTDLYVFNLRGNQRTAGEQSRKEGGKVFGPVREAPSGLFNMVLDAQRYIHNRTIQTKDGRRLANFVALHAGAIANQFPAADDLLELIIEQTAYIARQIEKRVGASAPRPEARHNSTVICALLAQQGVSVTPELPRKWAERGKISSVNDTGGSRNEYLLSEVLRRVTDKHDSQC</sequence>
<gene>
    <name evidence="1" type="ORF">CJEDD_01620</name>
</gene>